<dbReference type="GO" id="GO:0005737">
    <property type="term" value="C:cytoplasm"/>
    <property type="evidence" value="ECO:0007669"/>
    <property type="project" value="UniProtKB-SubCell"/>
</dbReference>
<sequence length="305" mass="32591">MTPEHDPNAPAAVAALLRREARPAPGLYIVATPIGNLADITLRALAVLAAADVIACEDTRVTRKLAEHFGFAGRLLSAHEHNEAARAPQIMAAIEDGKVVALVSDAGTPLLSDPGYRLVGAVLEAGHEVHAVPGPSALLTALVAAGLPTDRFWFEGFLPTKAGQRRRRLEALARLEATAVVYESPRRIAATLRELAEHVDPDRRAVVSRELTKRFEETRRGTVAELAAAYAGEPAPKGEIVLMLAPAGEEAAREAADPATIDERLEAMVGELGVKEAASRLAAETGLKRRDLYQRALKLEAERQG</sequence>
<dbReference type="InterPro" id="IPR000878">
    <property type="entry name" value="4pyrrol_Mease"/>
</dbReference>
<evidence type="ECO:0000256" key="5">
    <source>
        <dbReference type="ARBA" id="ARBA00022691"/>
    </source>
</evidence>
<keyword evidence="5 6" id="KW-0949">S-adenosyl-L-methionine</keyword>
<dbReference type="InterPro" id="IPR014776">
    <property type="entry name" value="4pyrrole_Mease_sub2"/>
</dbReference>
<protein>
    <recommendedName>
        <fullName evidence="6">Ribosomal RNA small subunit methyltransferase I</fullName>
        <ecNumber evidence="6">2.1.1.198</ecNumber>
    </recommendedName>
    <alternativeName>
        <fullName evidence="6">16S rRNA 2'-O-ribose C1402 methyltransferase</fullName>
    </alternativeName>
    <alternativeName>
        <fullName evidence="6">rRNA (cytidine-2'-O-)-methyltransferase RsmI</fullName>
    </alternativeName>
</protein>
<name>V4TJ47_9HYPH</name>
<dbReference type="InterPro" id="IPR035996">
    <property type="entry name" value="4pyrrol_Methylase_sf"/>
</dbReference>
<dbReference type="PIRSF" id="PIRSF005917">
    <property type="entry name" value="MTase_YraL"/>
    <property type="match status" value="1"/>
</dbReference>
<accession>V4TJ47</accession>
<dbReference type="EMBL" id="AWXZ01000017">
    <property type="protein sequence ID" value="ESR25948.1"/>
    <property type="molecule type" value="Genomic_DNA"/>
</dbReference>
<dbReference type="OrthoDB" id="9809084at2"/>
<dbReference type="SUPFAM" id="SSF53790">
    <property type="entry name" value="Tetrapyrrole methylase"/>
    <property type="match status" value="1"/>
</dbReference>
<comment type="caution">
    <text evidence="9">The sequence shown here is derived from an EMBL/GenBank/DDBJ whole genome shotgun (WGS) entry which is preliminary data.</text>
</comment>
<feature type="domain" description="Tetrapyrrole methylase" evidence="7">
    <location>
        <begin position="27"/>
        <end position="227"/>
    </location>
</feature>
<proteinExistence type="inferred from homology"/>
<dbReference type="PROSITE" id="PS01296">
    <property type="entry name" value="RSMI"/>
    <property type="match status" value="1"/>
</dbReference>
<keyword evidence="2 6" id="KW-0698">rRNA processing</keyword>
<dbReference type="Gene3D" id="3.30.950.10">
    <property type="entry name" value="Methyltransferase, Cobalt-precorrin-4 Transmethylase, Domain 2"/>
    <property type="match status" value="1"/>
</dbReference>
<dbReference type="HAMAP" id="MF_01877">
    <property type="entry name" value="16SrRNA_methyltr_I"/>
    <property type="match status" value="1"/>
</dbReference>
<evidence type="ECO:0000256" key="6">
    <source>
        <dbReference type="HAMAP-Rule" id="MF_01877"/>
    </source>
</evidence>
<comment type="similarity">
    <text evidence="6">Belongs to the methyltransferase superfamily. RsmI family.</text>
</comment>
<feature type="domain" description="RsmI HTH" evidence="8">
    <location>
        <begin position="255"/>
        <end position="299"/>
    </location>
</feature>
<dbReference type="eggNOG" id="COG0313">
    <property type="taxonomic scope" value="Bacteria"/>
</dbReference>
<evidence type="ECO:0000256" key="3">
    <source>
        <dbReference type="ARBA" id="ARBA00022603"/>
    </source>
</evidence>
<dbReference type="PATRIC" id="fig|631454.5.peg.1268"/>
<dbReference type="EC" id="2.1.1.198" evidence="6"/>
<dbReference type="CDD" id="cd11648">
    <property type="entry name" value="RsmI"/>
    <property type="match status" value="1"/>
</dbReference>
<evidence type="ECO:0000259" key="8">
    <source>
        <dbReference type="Pfam" id="PF23016"/>
    </source>
</evidence>
<keyword evidence="1 6" id="KW-0963">Cytoplasm</keyword>
<dbReference type="InterPro" id="IPR008189">
    <property type="entry name" value="rRNA_ssu_MeTfrase_I"/>
</dbReference>
<keyword evidence="4 6" id="KW-0808">Transferase</keyword>
<evidence type="ECO:0000313" key="10">
    <source>
        <dbReference type="Proteomes" id="UP000017819"/>
    </source>
</evidence>
<dbReference type="STRING" id="631454.N177_1283"/>
<dbReference type="FunFam" id="3.30.950.10:FF:000002">
    <property type="entry name" value="Ribosomal RNA small subunit methyltransferase I"/>
    <property type="match status" value="1"/>
</dbReference>
<dbReference type="RefSeq" id="WP_023431428.1">
    <property type="nucleotide sequence ID" value="NZ_AWXZ01000017.1"/>
</dbReference>
<dbReference type="InterPro" id="IPR053910">
    <property type="entry name" value="RsmI_HTH"/>
</dbReference>
<dbReference type="InterPro" id="IPR018063">
    <property type="entry name" value="SAM_MeTrfase_RsmI_CS"/>
</dbReference>
<keyword evidence="10" id="KW-1185">Reference proteome</keyword>
<dbReference type="InterPro" id="IPR014777">
    <property type="entry name" value="4pyrrole_Mease_sub1"/>
</dbReference>
<dbReference type="Pfam" id="PF23016">
    <property type="entry name" value="RsmI_C"/>
    <property type="match status" value="1"/>
</dbReference>
<dbReference type="Pfam" id="PF00590">
    <property type="entry name" value="TP_methylase"/>
    <property type="match status" value="1"/>
</dbReference>
<evidence type="ECO:0000256" key="2">
    <source>
        <dbReference type="ARBA" id="ARBA00022552"/>
    </source>
</evidence>
<dbReference type="Gene3D" id="3.40.1010.10">
    <property type="entry name" value="Cobalt-precorrin-4 Transmethylase, Domain 1"/>
    <property type="match status" value="1"/>
</dbReference>
<dbReference type="FunFam" id="3.40.1010.10:FF:000007">
    <property type="entry name" value="Ribosomal RNA small subunit methyltransferase I"/>
    <property type="match status" value="1"/>
</dbReference>
<keyword evidence="3 6" id="KW-0489">Methyltransferase</keyword>
<dbReference type="PANTHER" id="PTHR46111">
    <property type="entry name" value="RIBOSOMAL RNA SMALL SUBUNIT METHYLTRANSFERASE I"/>
    <property type="match status" value="1"/>
</dbReference>
<dbReference type="PANTHER" id="PTHR46111:SF1">
    <property type="entry name" value="RIBOSOMAL RNA SMALL SUBUNIT METHYLTRANSFERASE I"/>
    <property type="match status" value="1"/>
</dbReference>
<evidence type="ECO:0000256" key="4">
    <source>
        <dbReference type="ARBA" id="ARBA00022679"/>
    </source>
</evidence>
<evidence type="ECO:0000259" key="7">
    <source>
        <dbReference type="Pfam" id="PF00590"/>
    </source>
</evidence>
<organism evidence="9 10">
    <name type="scientific">Lutibaculum baratangense AMV1</name>
    <dbReference type="NCBI Taxonomy" id="631454"/>
    <lineage>
        <taxon>Bacteria</taxon>
        <taxon>Pseudomonadati</taxon>
        <taxon>Pseudomonadota</taxon>
        <taxon>Alphaproteobacteria</taxon>
        <taxon>Hyphomicrobiales</taxon>
        <taxon>Tepidamorphaceae</taxon>
        <taxon>Lutibaculum</taxon>
    </lineage>
</organism>
<dbReference type="NCBIfam" id="TIGR00096">
    <property type="entry name" value="16S rRNA (cytidine(1402)-2'-O)-methyltransferase"/>
    <property type="match status" value="1"/>
</dbReference>
<evidence type="ECO:0000256" key="1">
    <source>
        <dbReference type="ARBA" id="ARBA00022490"/>
    </source>
</evidence>
<comment type="function">
    <text evidence="6">Catalyzes the 2'-O-methylation of the ribose of cytidine 1402 (C1402) in 16S rRNA.</text>
</comment>
<gene>
    <name evidence="6" type="primary">rsmI</name>
    <name evidence="9" type="ORF">N177_1283</name>
</gene>
<dbReference type="GO" id="GO:0070677">
    <property type="term" value="F:rRNA (cytosine-2'-O-)-methyltransferase activity"/>
    <property type="evidence" value="ECO:0007669"/>
    <property type="project" value="UniProtKB-UniRule"/>
</dbReference>
<dbReference type="AlphaFoldDB" id="V4TJ47"/>
<comment type="subcellular location">
    <subcellularLocation>
        <location evidence="6">Cytoplasm</location>
    </subcellularLocation>
</comment>
<comment type="catalytic activity">
    <reaction evidence="6">
        <text>cytidine(1402) in 16S rRNA + S-adenosyl-L-methionine = 2'-O-methylcytidine(1402) in 16S rRNA + S-adenosyl-L-homocysteine + H(+)</text>
        <dbReference type="Rhea" id="RHEA:42924"/>
        <dbReference type="Rhea" id="RHEA-COMP:10285"/>
        <dbReference type="Rhea" id="RHEA-COMP:10286"/>
        <dbReference type="ChEBI" id="CHEBI:15378"/>
        <dbReference type="ChEBI" id="CHEBI:57856"/>
        <dbReference type="ChEBI" id="CHEBI:59789"/>
        <dbReference type="ChEBI" id="CHEBI:74495"/>
        <dbReference type="ChEBI" id="CHEBI:82748"/>
        <dbReference type="EC" id="2.1.1.198"/>
    </reaction>
</comment>
<dbReference type="Proteomes" id="UP000017819">
    <property type="component" value="Unassembled WGS sequence"/>
</dbReference>
<evidence type="ECO:0000313" key="9">
    <source>
        <dbReference type="EMBL" id="ESR25948.1"/>
    </source>
</evidence>
<reference evidence="9 10" key="1">
    <citation type="journal article" date="2014" name="Genome Announc.">
        <title>Draft Genome Sequence of Lutibaculum baratangense Strain AMV1T, Isolated from a Mud Volcano in Andamans, India.</title>
        <authorList>
            <person name="Singh A."/>
            <person name="Sreenivas A."/>
            <person name="Sathyanarayana Reddy G."/>
            <person name="Pinnaka A.K."/>
            <person name="Shivaji S."/>
        </authorList>
    </citation>
    <scope>NUCLEOTIDE SEQUENCE [LARGE SCALE GENOMIC DNA]</scope>
    <source>
        <strain evidence="9 10">AMV1</strain>
    </source>
</reference>